<keyword evidence="3" id="KW-0677">Repeat</keyword>
<keyword evidence="10" id="KW-1185">Reference proteome</keyword>
<dbReference type="SUPFAM" id="SSF49265">
    <property type="entry name" value="Fibronectin type III"/>
    <property type="match status" value="2"/>
</dbReference>
<dbReference type="SMART" id="SM00408">
    <property type="entry name" value="IGc2"/>
    <property type="match status" value="4"/>
</dbReference>
<dbReference type="RefSeq" id="XP_009047431.1">
    <property type="nucleotide sequence ID" value="XM_009049183.1"/>
</dbReference>
<dbReference type="Gene3D" id="2.60.40.10">
    <property type="entry name" value="Immunoglobulins"/>
    <property type="match status" value="8"/>
</dbReference>
<keyword evidence="6" id="KW-1133">Transmembrane helix</keyword>
<dbReference type="InterPro" id="IPR013783">
    <property type="entry name" value="Ig-like_fold"/>
</dbReference>
<protein>
    <submittedName>
        <fullName evidence="9">Uncharacterized protein</fullName>
    </submittedName>
</protein>
<comment type="similarity">
    <text evidence="1">Belongs to the immunoglobulin superfamily. DCC family.</text>
</comment>
<feature type="domain" description="Ig-like" evidence="7">
    <location>
        <begin position="27"/>
        <end position="131"/>
    </location>
</feature>
<feature type="domain" description="Ig-like" evidence="7">
    <location>
        <begin position="248"/>
        <end position="329"/>
    </location>
</feature>
<evidence type="ECO:0000256" key="3">
    <source>
        <dbReference type="ARBA" id="ARBA00022737"/>
    </source>
</evidence>
<accession>V4B3D1</accession>
<dbReference type="CDD" id="cd00096">
    <property type="entry name" value="Ig"/>
    <property type="match status" value="1"/>
</dbReference>
<proteinExistence type="inferred from homology"/>
<evidence type="ECO:0000256" key="1">
    <source>
        <dbReference type="ARBA" id="ARBA00009588"/>
    </source>
</evidence>
<dbReference type="InterPro" id="IPR007110">
    <property type="entry name" value="Ig-like_dom"/>
</dbReference>
<dbReference type="SUPFAM" id="SSF48726">
    <property type="entry name" value="Immunoglobulin"/>
    <property type="match status" value="4"/>
</dbReference>
<dbReference type="PANTHER" id="PTHR44170">
    <property type="entry name" value="PROTEIN SIDEKICK"/>
    <property type="match status" value="1"/>
</dbReference>
<dbReference type="FunFam" id="2.60.40.10:FF:000299">
    <property type="entry name" value="protogenin isoform X2"/>
    <property type="match status" value="1"/>
</dbReference>
<dbReference type="PROSITE" id="PS50835">
    <property type="entry name" value="IG_LIKE"/>
    <property type="match status" value="4"/>
</dbReference>
<dbReference type="HOGENOM" id="CLU_006906_0_0_1"/>
<evidence type="ECO:0000256" key="5">
    <source>
        <dbReference type="ARBA" id="ARBA00023180"/>
    </source>
</evidence>
<dbReference type="Pfam" id="PF07679">
    <property type="entry name" value="I-set"/>
    <property type="match status" value="2"/>
</dbReference>
<evidence type="ECO:0000259" key="8">
    <source>
        <dbReference type="PROSITE" id="PS50853"/>
    </source>
</evidence>
<dbReference type="CDD" id="cd00063">
    <property type="entry name" value="FN3"/>
    <property type="match status" value="4"/>
</dbReference>
<feature type="domain" description="Fibronectin type-III" evidence="8">
    <location>
        <begin position="751"/>
        <end position="846"/>
    </location>
</feature>
<dbReference type="CTD" id="20242054"/>
<keyword evidence="5" id="KW-0325">Glycoprotein</keyword>
<dbReference type="SMART" id="SM00409">
    <property type="entry name" value="IG"/>
    <property type="match status" value="4"/>
</dbReference>
<dbReference type="GeneID" id="20242054"/>
<dbReference type="Pfam" id="PF00041">
    <property type="entry name" value="fn3"/>
    <property type="match status" value="3"/>
</dbReference>
<dbReference type="AlphaFoldDB" id="V4B3D1"/>
<dbReference type="PROSITE" id="PS50853">
    <property type="entry name" value="FN3"/>
    <property type="match status" value="4"/>
</dbReference>
<dbReference type="STRING" id="225164.V4B3D1"/>
<dbReference type="InterPro" id="IPR003598">
    <property type="entry name" value="Ig_sub2"/>
</dbReference>
<evidence type="ECO:0000256" key="2">
    <source>
        <dbReference type="ARBA" id="ARBA00022729"/>
    </source>
</evidence>
<dbReference type="KEGG" id="lgi:LOTGIDRAFT_172309"/>
<sequence>MACFARHHYHNVLSVPSNLPQLNDLDPGIIVWENEEDPIIAIKKSSVLVNCSVTSNKQHDPVLYYWKKDGVRLTNKEHRSRVEILRNGSLHIRRVIHQEKGNFRSDDGFYECFAKNTVGTVLGRRVHIKVAKIAKEFTERPQSQTASVGGLAYLACKIEAVPETLYVWQKNSKPLDTNHKRFRTLKDSKSLIITNLEAADSGSYKCFAVIKALILRMDGSSDVSSSQLKWRVTGVANLNVTQDTTYLPLRIWRKPQKNVTVLSHESVILNCIVTSRPSPQITWTLNGKDLPSKADILEDGSLSLSKVSKTMAGIYKCMVKVPGHQTEFTSVGETNLNVETTAPKSPLITEGPTSLAHKIARHSVLKCEANGYPKPQITWLKNGEKIEFDSRHEVIEKKNSLRIFNSREDDSGYYQCIAENKHGWTSALARLQISKNIHAPNPPKTVHGKGVSSTEIVVSWTLEDDKDDILCFTVNYKEITDKDSSGDRPIREVNKVELYPSLSTSLTRLKPNTNYSIYVKTYTTTSASIDSTPIIATTLESVPSSFPSPTLTSQGYGEVLLEWEELTGDESHGKVTDYQIYYGLGKNEQIHVINITAQLNNYLIKDLDTNGNYRFRMLAGTKKGFPKFTDEEWPWIYHKFPAKSLSHNSILPSVNITVLNTTTVHITWFYPKPVDILEQILFLRNLQQLSSAKVINYEPTSRQITLTHLAQNSFHEFFLVVKSKSFATGSVSKLFHTSVSDAQHTQPWLRPNINIIASLMDPDQITITWEFPSNDDILFYKVRCETVFGLNQCEQSRKVRIIDTHSNSAVLTDLDAYTWYNISVKPELRNGQGVYSTPTLVLTREDKPSRPEHVTARVVSPDEVMLEWSRPAYPNGVIQGHYISYSNQEQKPDQWPQVYQEGMMNTANISNLTKPLYFFLIRACTQAGQGQPSPIIKVFMKVEDPGFLSDQHLGIIGGAAIGITCIIITVCVIFLRQRQLQKRYIAAEKANCAPCPHGCVAGSTATKPLENGHISPKSPPNHTCRSKYMSKSLSNYTCRVSTRSISLSNHSCRVSTCPNLYQIILVEVSTCPLSLSNYTCRVSTCPLSLSNYTCRSAIDKRSQFGYRYPALRMRTCILERNGMIQEVQIQKAFYCAEATDVLDDDEVVSGKVMKRKNTWTGAFNGFMEACSLNPDI</sequence>
<dbReference type="SMART" id="SM00060">
    <property type="entry name" value="FN3"/>
    <property type="match status" value="5"/>
</dbReference>
<dbReference type="InterPro" id="IPR036179">
    <property type="entry name" value="Ig-like_dom_sf"/>
</dbReference>
<dbReference type="GO" id="GO:0098609">
    <property type="term" value="P:cell-cell adhesion"/>
    <property type="evidence" value="ECO:0007669"/>
    <property type="project" value="TreeGrafter"/>
</dbReference>
<feature type="domain" description="Fibronectin type-III" evidence="8">
    <location>
        <begin position="850"/>
        <end position="945"/>
    </location>
</feature>
<evidence type="ECO:0000313" key="9">
    <source>
        <dbReference type="EMBL" id="ESP01846.1"/>
    </source>
</evidence>
<dbReference type="OMA" id="WQIMQRE"/>
<feature type="domain" description="Fibronectin type-III" evidence="8">
    <location>
        <begin position="543"/>
        <end position="641"/>
    </location>
</feature>
<dbReference type="InterPro" id="IPR013098">
    <property type="entry name" value="Ig_I-set"/>
</dbReference>
<name>V4B3D1_LOTGI</name>
<dbReference type="InterPro" id="IPR003599">
    <property type="entry name" value="Ig_sub"/>
</dbReference>
<dbReference type="Proteomes" id="UP000030746">
    <property type="component" value="Unassembled WGS sequence"/>
</dbReference>
<reference evidence="9 10" key="1">
    <citation type="journal article" date="2013" name="Nature">
        <title>Insights into bilaterian evolution from three spiralian genomes.</title>
        <authorList>
            <person name="Simakov O."/>
            <person name="Marletaz F."/>
            <person name="Cho S.J."/>
            <person name="Edsinger-Gonzales E."/>
            <person name="Havlak P."/>
            <person name="Hellsten U."/>
            <person name="Kuo D.H."/>
            <person name="Larsson T."/>
            <person name="Lv J."/>
            <person name="Arendt D."/>
            <person name="Savage R."/>
            <person name="Osoegawa K."/>
            <person name="de Jong P."/>
            <person name="Grimwood J."/>
            <person name="Chapman J.A."/>
            <person name="Shapiro H."/>
            <person name="Aerts A."/>
            <person name="Otillar R.P."/>
            <person name="Terry A.Y."/>
            <person name="Boore J.L."/>
            <person name="Grigoriev I.V."/>
            <person name="Lindberg D.R."/>
            <person name="Seaver E.C."/>
            <person name="Weisblat D.A."/>
            <person name="Putnam N.H."/>
            <person name="Rokhsar D.S."/>
        </authorList>
    </citation>
    <scope>NUCLEOTIDE SEQUENCE [LARGE SCALE GENOMIC DNA]</scope>
</reference>
<feature type="domain" description="Ig-like" evidence="7">
    <location>
        <begin position="135"/>
        <end position="208"/>
    </location>
</feature>
<feature type="domain" description="Fibronectin type-III" evidence="8">
    <location>
        <begin position="442"/>
        <end position="541"/>
    </location>
</feature>
<dbReference type="EMBL" id="KB200347">
    <property type="protein sequence ID" value="ESP01846.1"/>
    <property type="molecule type" value="Genomic_DNA"/>
</dbReference>
<feature type="domain" description="Ig-like" evidence="7">
    <location>
        <begin position="346"/>
        <end position="434"/>
    </location>
</feature>
<dbReference type="PANTHER" id="PTHR44170:SF29">
    <property type="entry name" value="NEOGENIN"/>
    <property type="match status" value="1"/>
</dbReference>
<dbReference type="InterPro" id="IPR003961">
    <property type="entry name" value="FN3_dom"/>
</dbReference>
<keyword evidence="2" id="KW-0732">Signal</keyword>
<evidence type="ECO:0000259" key="7">
    <source>
        <dbReference type="PROSITE" id="PS50835"/>
    </source>
</evidence>
<evidence type="ECO:0000313" key="10">
    <source>
        <dbReference type="Proteomes" id="UP000030746"/>
    </source>
</evidence>
<gene>
    <name evidence="9" type="ORF">LOTGIDRAFT_172309</name>
</gene>
<feature type="transmembrane region" description="Helical" evidence="6">
    <location>
        <begin position="953"/>
        <end position="975"/>
    </location>
</feature>
<dbReference type="OrthoDB" id="6152037at2759"/>
<dbReference type="Pfam" id="PF13927">
    <property type="entry name" value="Ig_3"/>
    <property type="match status" value="1"/>
</dbReference>
<keyword evidence="6" id="KW-0472">Membrane</keyword>
<evidence type="ECO:0000256" key="6">
    <source>
        <dbReference type="SAM" id="Phobius"/>
    </source>
</evidence>
<organism evidence="9 10">
    <name type="scientific">Lottia gigantea</name>
    <name type="common">Giant owl limpet</name>
    <dbReference type="NCBI Taxonomy" id="225164"/>
    <lineage>
        <taxon>Eukaryota</taxon>
        <taxon>Metazoa</taxon>
        <taxon>Spiralia</taxon>
        <taxon>Lophotrochozoa</taxon>
        <taxon>Mollusca</taxon>
        <taxon>Gastropoda</taxon>
        <taxon>Patellogastropoda</taxon>
        <taxon>Lottioidea</taxon>
        <taxon>Lottiidae</taxon>
        <taxon>Lottia</taxon>
    </lineage>
</organism>
<keyword evidence="4" id="KW-1015">Disulfide bond</keyword>
<dbReference type="InterPro" id="IPR036116">
    <property type="entry name" value="FN3_sf"/>
</dbReference>
<keyword evidence="6" id="KW-0812">Transmembrane</keyword>
<evidence type="ECO:0000256" key="4">
    <source>
        <dbReference type="ARBA" id="ARBA00023157"/>
    </source>
</evidence>